<evidence type="ECO:0008006" key="2">
    <source>
        <dbReference type="Google" id="ProtNLM"/>
    </source>
</evidence>
<sequence>TARRSGAEPVFARQLARCDRLLDELGEGDFVRVLLASSTPKWLATAPIPVNDASRDELRCVREALAADSAVERADRVVIVITDGQANSWRAEAAKAWRSLAAEAKAMDVPCAVNVADVGPRGRPARNLAVESITASRYVTAPGRPITLAAKVANTGDTPIEAMLATFSAGGEALGAVSAVATDPGESTTVKIEHVFNEAGVFEIACTVEANDDLPLDDAGRCVVEVVTEIPILVAAGNVTLDPVDTDVGYLLAALGYKGQDKPGSHASVFSPTLIASADLAKERLDDYRGEYEETFGMTPLFGSQAYESAERLALEDWRNEQAHIPDDRRADMEVGLFVRSRELREGAERPPPDVDSKYDILVDSIKVEIAAAFMTGRVTEVDGKRVKHITGLSEAQALRFAREPVDTWLADIEKDIRKDNPDADDQTVREQLYRTLRIQEHLSDVLDEWGFPRGEGINPPLSAIDEALQREAEEVGDLFKDFPDRPGLLEQITSLFNEKWIPTATSPTDLALGLARKIVGKEEEAPGRPLEFISLDDVHRSAQTIADPVARGFLGTVSTPPLIAEKLIEEGRLPSLAEVRDMEEGGVVSGKLRGELAEDVLSEIISPEFILIA</sequence>
<feature type="non-terminal residue" evidence="1">
    <location>
        <position position="1"/>
    </location>
</feature>
<gene>
    <name evidence="1" type="ORF">LCGC14_2221670</name>
</gene>
<comment type="caution">
    <text evidence="1">The sequence shown here is derived from an EMBL/GenBank/DDBJ whole genome shotgun (WGS) entry which is preliminary data.</text>
</comment>
<dbReference type="PANTHER" id="PTHR37464">
    <property type="entry name" value="BLL2463 PROTEIN"/>
    <property type="match status" value="1"/>
</dbReference>
<dbReference type="EMBL" id="LAZR01029693">
    <property type="protein sequence ID" value="KKL58806.1"/>
    <property type="molecule type" value="Genomic_DNA"/>
</dbReference>
<dbReference type="InterPro" id="IPR013783">
    <property type="entry name" value="Ig-like_fold"/>
</dbReference>
<dbReference type="Gene3D" id="2.60.40.10">
    <property type="entry name" value="Immunoglobulins"/>
    <property type="match status" value="1"/>
</dbReference>
<proteinExistence type="predicted"/>
<protein>
    <recommendedName>
        <fullName evidence="2">VWFA domain-containing protein</fullName>
    </recommendedName>
</protein>
<organism evidence="1">
    <name type="scientific">marine sediment metagenome</name>
    <dbReference type="NCBI Taxonomy" id="412755"/>
    <lineage>
        <taxon>unclassified sequences</taxon>
        <taxon>metagenomes</taxon>
        <taxon>ecological metagenomes</taxon>
    </lineage>
</organism>
<accession>A0A0F9DYE1</accession>
<name>A0A0F9DYE1_9ZZZZ</name>
<feature type="non-terminal residue" evidence="1">
    <location>
        <position position="614"/>
    </location>
</feature>
<dbReference type="AlphaFoldDB" id="A0A0F9DYE1"/>
<dbReference type="PANTHER" id="PTHR37464:SF1">
    <property type="entry name" value="BLL2463 PROTEIN"/>
    <property type="match status" value="1"/>
</dbReference>
<reference evidence="1" key="1">
    <citation type="journal article" date="2015" name="Nature">
        <title>Complex archaea that bridge the gap between prokaryotes and eukaryotes.</title>
        <authorList>
            <person name="Spang A."/>
            <person name="Saw J.H."/>
            <person name="Jorgensen S.L."/>
            <person name="Zaremba-Niedzwiedzka K."/>
            <person name="Martijn J."/>
            <person name="Lind A.E."/>
            <person name="van Eijk R."/>
            <person name="Schleper C."/>
            <person name="Guy L."/>
            <person name="Ettema T.J."/>
        </authorList>
    </citation>
    <scope>NUCLEOTIDE SEQUENCE</scope>
</reference>
<evidence type="ECO:0000313" key="1">
    <source>
        <dbReference type="EMBL" id="KKL58806.1"/>
    </source>
</evidence>